<proteinExistence type="inferred from homology"/>
<dbReference type="STRING" id="568069.A0A1J1HJ75"/>
<comment type="subcellular location">
    <subcellularLocation>
        <location evidence="1">Nucleus</location>
        <location evidence="1">Nucleolus</location>
    </subcellularLocation>
</comment>
<dbReference type="OrthoDB" id="76105at2759"/>
<reference evidence="8 9" key="1">
    <citation type="submission" date="2015-04" db="EMBL/GenBank/DDBJ databases">
        <authorList>
            <person name="Syromyatnikov M.Y."/>
            <person name="Popov V.N."/>
        </authorList>
    </citation>
    <scope>NUCLEOTIDE SEQUENCE [LARGE SCALE GENOMIC DNA]</scope>
</reference>
<dbReference type="PANTHER" id="PTHR12416">
    <property type="entry name" value="RRNA-PROCESSING PROTEIN UTP23 HOMOLOG"/>
    <property type="match status" value="1"/>
</dbReference>
<evidence type="ECO:0000259" key="7">
    <source>
        <dbReference type="SMART" id="SM00670"/>
    </source>
</evidence>
<organism evidence="8 9">
    <name type="scientific">Clunio marinus</name>
    <dbReference type="NCBI Taxonomy" id="568069"/>
    <lineage>
        <taxon>Eukaryota</taxon>
        <taxon>Metazoa</taxon>
        <taxon>Ecdysozoa</taxon>
        <taxon>Arthropoda</taxon>
        <taxon>Hexapoda</taxon>
        <taxon>Insecta</taxon>
        <taxon>Pterygota</taxon>
        <taxon>Neoptera</taxon>
        <taxon>Endopterygota</taxon>
        <taxon>Diptera</taxon>
        <taxon>Nematocera</taxon>
        <taxon>Chironomoidea</taxon>
        <taxon>Chironomidae</taxon>
        <taxon>Clunio</taxon>
    </lineage>
</organism>
<dbReference type="InterPro" id="IPR006984">
    <property type="entry name" value="Fcf1/UTP23"/>
</dbReference>
<dbReference type="CDD" id="cd09864">
    <property type="entry name" value="PIN_Fcf1-like"/>
    <property type="match status" value="1"/>
</dbReference>
<dbReference type="GO" id="GO:0006364">
    <property type="term" value="P:rRNA processing"/>
    <property type="evidence" value="ECO:0007669"/>
    <property type="project" value="UniProtKB-KW"/>
</dbReference>
<dbReference type="SMART" id="SM00670">
    <property type="entry name" value="PINc"/>
    <property type="match status" value="1"/>
</dbReference>
<evidence type="ECO:0000313" key="8">
    <source>
        <dbReference type="EMBL" id="CRK86329.1"/>
    </source>
</evidence>
<dbReference type="InterPro" id="IPR037503">
    <property type="entry name" value="Fcf1_PIN"/>
</dbReference>
<evidence type="ECO:0000256" key="3">
    <source>
        <dbReference type="ARBA" id="ARBA00022552"/>
    </source>
</evidence>
<evidence type="ECO:0000256" key="4">
    <source>
        <dbReference type="ARBA" id="ARBA00023242"/>
    </source>
</evidence>
<sequence>MGNNKQKGKKVALQKYAQLKRMISLKDNRLKEADRVKKTEKEDSSKPKLIEKPQQSSALFFSYNTQLGPPFHIILDTNFINFSIKNKLDIIKCMMDCLYAKCIPYITECVRGELEKMGQKYKLALKIIKDDRFERLSCMHKGTYADDCIVNRVTQHKCYIVATNDKELKRRIRKIPGVPIMSVSINRYQIERMPDAFEPTTKK</sequence>
<evidence type="ECO:0000313" key="9">
    <source>
        <dbReference type="Proteomes" id="UP000183832"/>
    </source>
</evidence>
<dbReference type="InterPro" id="IPR002716">
    <property type="entry name" value="PIN_dom"/>
</dbReference>
<dbReference type="AlphaFoldDB" id="A0A1J1HJ75"/>
<name>A0A1J1HJ75_9DIPT</name>
<comment type="similarity">
    <text evidence="5">Belongs to the UTP23/FCF1 family. FCF1 subfamily.</text>
</comment>
<feature type="domain" description="PIN" evidence="7">
    <location>
        <begin position="71"/>
        <end position="170"/>
    </location>
</feature>
<dbReference type="Proteomes" id="UP000183832">
    <property type="component" value="Unassembled WGS sequence"/>
</dbReference>
<protein>
    <recommendedName>
        <fullName evidence="6">rRNA-processing protein FCF1 homolog</fullName>
    </recommendedName>
</protein>
<keyword evidence="4" id="KW-0539">Nucleus</keyword>
<evidence type="ECO:0000256" key="1">
    <source>
        <dbReference type="ARBA" id="ARBA00004604"/>
    </source>
</evidence>
<keyword evidence="3" id="KW-0698">rRNA processing</keyword>
<gene>
    <name evidence="8" type="ORF">CLUMA_CG000221</name>
</gene>
<evidence type="ECO:0000256" key="2">
    <source>
        <dbReference type="ARBA" id="ARBA00022517"/>
    </source>
</evidence>
<dbReference type="FunFam" id="3.40.50.1010:FF:000004">
    <property type="entry name" value="rRNA-processing protein FCF1 homolog"/>
    <property type="match status" value="1"/>
</dbReference>
<dbReference type="InterPro" id="IPR029060">
    <property type="entry name" value="PIN-like_dom_sf"/>
</dbReference>
<evidence type="ECO:0000256" key="5">
    <source>
        <dbReference type="ARBA" id="ARBA00024026"/>
    </source>
</evidence>
<evidence type="ECO:0000256" key="6">
    <source>
        <dbReference type="ARBA" id="ARBA00069243"/>
    </source>
</evidence>
<dbReference type="GO" id="GO:0042274">
    <property type="term" value="P:ribosomal small subunit biogenesis"/>
    <property type="evidence" value="ECO:0007669"/>
    <property type="project" value="UniProtKB-ARBA"/>
</dbReference>
<dbReference type="GO" id="GO:0032040">
    <property type="term" value="C:small-subunit processome"/>
    <property type="evidence" value="ECO:0007669"/>
    <property type="project" value="InterPro"/>
</dbReference>
<dbReference type="Gene3D" id="3.40.50.1010">
    <property type="entry name" value="5'-nuclease"/>
    <property type="match status" value="1"/>
</dbReference>
<keyword evidence="2" id="KW-0690">Ribosome biogenesis</keyword>
<accession>A0A1J1HJ75</accession>
<keyword evidence="9" id="KW-1185">Reference proteome</keyword>
<dbReference type="Pfam" id="PF04900">
    <property type="entry name" value="Fcf1"/>
    <property type="match status" value="1"/>
</dbReference>
<dbReference type="EMBL" id="CVRI01000001">
    <property type="protein sequence ID" value="CRK86329.1"/>
    <property type="molecule type" value="Genomic_DNA"/>
</dbReference>
<dbReference type="SUPFAM" id="SSF88723">
    <property type="entry name" value="PIN domain-like"/>
    <property type="match status" value="1"/>
</dbReference>